<protein>
    <submittedName>
        <fullName evidence="1">DUF2510 domain-containing protein</fullName>
    </submittedName>
</protein>
<comment type="caution">
    <text evidence="1">The sequence shown here is derived from an EMBL/GenBank/DDBJ whole genome shotgun (WGS) entry which is preliminary data.</text>
</comment>
<reference evidence="1" key="1">
    <citation type="submission" date="2024-03" db="EMBL/GenBank/DDBJ databases">
        <title>Novel Streptomyces species of biotechnological and ecological value are a feature of Machair soil.</title>
        <authorList>
            <person name="Prole J.R."/>
            <person name="Goodfellow M."/>
            <person name="Allenby N."/>
            <person name="Ward A.C."/>
        </authorList>
    </citation>
    <scope>NUCLEOTIDE SEQUENCE</scope>
    <source>
        <strain evidence="1">MS2.AVA.5</strain>
    </source>
</reference>
<accession>A0ACC6PRC7</accession>
<name>A0ACC6PRC7_9ACTN</name>
<organism evidence="1 2">
    <name type="scientific">Streptomyces achmelvichensis</name>
    <dbReference type="NCBI Taxonomy" id="3134111"/>
    <lineage>
        <taxon>Bacteria</taxon>
        <taxon>Bacillati</taxon>
        <taxon>Actinomycetota</taxon>
        <taxon>Actinomycetes</taxon>
        <taxon>Kitasatosporales</taxon>
        <taxon>Streptomycetaceae</taxon>
        <taxon>Streptomyces</taxon>
    </lineage>
</organism>
<sequence>MSMTTPAGWYPDPSVPGTERWWDGTTWTAHTRAVQVQTPAAGFGPPTVPMAQTAAPGGGPKGRLVAFAVAGVVLVAAVATAAVLLAPGDDDSGTDAAPSATAPVSTSADPTDTPSPTASADDADVLTDQLNGISIPIPEGWEKSDSTLDDGATMRTELTYECPAGGSSLCRHGRISSIASGGSSATTPEALAKEDIVTAADKAYDEDVLGSRIYGGITSHTVLKSQSFAVAGRAGHLVRWRVVTGKGPGGYVQSLVFPSTVGTEAMVIVRFAFDAGPGAPKLADMDRIAASIRADGDTASGGVGSSIGPSN</sequence>
<keyword evidence="2" id="KW-1185">Reference proteome</keyword>
<dbReference type="Proteomes" id="UP001377168">
    <property type="component" value="Unassembled WGS sequence"/>
</dbReference>
<evidence type="ECO:0000313" key="1">
    <source>
        <dbReference type="EMBL" id="MEJ8633909.1"/>
    </source>
</evidence>
<proteinExistence type="predicted"/>
<dbReference type="EMBL" id="JBBKAJ010000022">
    <property type="protein sequence ID" value="MEJ8633909.1"/>
    <property type="molecule type" value="Genomic_DNA"/>
</dbReference>
<gene>
    <name evidence="1" type="ORF">WKI67_10975</name>
</gene>
<evidence type="ECO:0000313" key="2">
    <source>
        <dbReference type="Proteomes" id="UP001377168"/>
    </source>
</evidence>